<feature type="compositionally biased region" description="Polar residues" evidence="12">
    <location>
        <begin position="908"/>
        <end position="926"/>
    </location>
</feature>
<evidence type="ECO:0000256" key="1">
    <source>
        <dbReference type="ARBA" id="ARBA00004389"/>
    </source>
</evidence>
<sequence>MWNGLLAVLLLTLFLNSLYTTVQSSSPSEVSAEESVNRKQQTKQRSQDCPVYLVDMTTGECPGVSYPTAKSTSTNKGTGQSQNLQETAGSPSPRGLTEDEDRPSPDQPVASQSKESALPSLSPAGEAVDDHTEPVPVSQHTEEPVPTTDQEHTEDSVKPDIKPLKDSQPQDADTPTDGEAAGTVQPSEVSKGSDEEEADADVTKSKSIGNDAIPKSEKEMAVDEEHPDVDLDTQEETSVTGTGDSTQEQRKSETGIIEAEDSGVEEETEVTGAEDSADRQETDVTGTEEQTQVTGTDDSPDKQQTSDTGTGEQTEVTGTEEQTEVTGTEDSAEEEDLVAHKEDDMPSFDEWKKRMLEQEEREKKQNSNGQSGQSVSTQGLKTQKGRHNYGSVECGAKILSANREVQHSSSVLVENKDMYMLNPCSAKIWFIVELCEPIQLKQIDIANFELFSSVPESFKVSTSERYPAREWQLLGTLHMTNERSIQSFPLDEKLFNKYLKVEMLSHYGSEHYCPLSLFRVFGTSMEEEIEETEQHSETVVDPEDDLFPDESVPLSPDSNLFGSAKDAVLNIVKQAAKVFTGPSDGMASTEPHEAKGKVSVEKTFLEPTLEYPEPCLDINRTVNVSVPDHDGPGKESRSIQPTPTSTAHSTGKHSETSEDQTPPLSSLPLDPSLQEDTDSVQDKNSIQPTVSLVDNTEDRRADLKTPAHPANEKLSEGIVTLVESGIVEGSTPQDRQGAVSKQCPTCSELQAVQKCQGNAWCLFHQLILQTSCEEEQQISTPPTDQLIIVTDTQDDEGTSLTSNVVEPSKNDEDGDISIKSKQSVKIEPSAPGTDQVLTDPTDADDKGSLPVISDNNMVAVPVADTDMTTTSPTLQHGHDSSSSPGGVDGGEDQLQTSSTPAPLEGSERTSAVQDEDSSITTPTTEGTGADGSETPVADSALVQTESETPGSISDAGSSLNGGTKQTHVHDKDSAQVEDAAQLKDDIVTSANPIQDSQDPSLPEPAPAAVQNGSMDGLDKQTKNTSDFYAEKNENSTSAQHISHGGHTGKESVIMRLNNRIKALELNMSLSSRYLEELSQRYRKQMDEMQKAFNKTISKLTNNSRKAEERDIRQQEIIANLAASITNLTADIQTLNTDRDSLHRKVIERHIFLMVVEVLCLAVVFMVCIHTRPAHRTPLINSQEGRVQEHLQDSYTSRTQDLSPRRSDGEADKFVIVEPQCNRQMKGTDGTKKKRSKKKQRYQGLRNTSSTPNLAEQLTGHQEAAGVNMNAAGLLFSSSTAEDGRSFSSSRDSKCRPQTAETPQNTTHQRGVTRSTLQTTQRCQQPVGLKHGSSEHGQTCQEPAMEVFLCCGKTRTSVH</sequence>
<dbReference type="GO" id="GO:0034975">
    <property type="term" value="P:protein folding in endoplasmic reticulum"/>
    <property type="evidence" value="ECO:0007669"/>
    <property type="project" value="TreeGrafter"/>
</dbReference>
<comment type="subcellular location">
    <subcellularLocation>
        <location evidence="8">Endomembrane system</location>
        <topology evidence="8">Single-pass type I membrane protein</topology>
    </subcellularLocation>
    <subcellularLocation>
        <location evidence="1">Endoplasmic reticulum membrane</location>
        <topology evidence="1">Single-pass membrane protein</topology>
    </subcellularLocation>
</comment>
<feature type="coiled-coil region" evidence="11">
    <location>
        <begin position="1074"/>
        <end position="1144"/>
    </location>
</feature>
<evidence type="ECO:0000256" key="8">
    <source>
        <dbReference type="ARBA" id="ARBA00046288"/>
    </source>
</evidence>
<keyword evidence="16" id="KW-1185">Reference proteome</keyword>
<feature type="compositionally biased region" description="Polar residues" evidence="12">
    <location>
        <begin position="941"/>
        <end position="965"/>
    </location>
</feature>
<evidence type="ECO:0000256" key="13">
    <source>
        <dbReference type="SAM" id="SignalP"/>
    </source>
</evidence>
<feature type="compositionally biased region" description="Basic and acidic residues" evidence="12">
    <location>
        <begin position="337"/>
        <end position="365"/>
    </location>
</feature>
<comment type="subunit">
    <text evidence="10">Interacts with EMP65.</text>
</comment>
<evidence type="ECO:0000256" key="7">
    <source>
        <dbReference type="ARBA" id="ARBA00023180"/>
    </source>
</evidence>
<feature type="region of interest" description="Disordered" evidence="12">
    <location>
        <begin position="622"/>
        <end position="698"/>
    </location>
</feature>
<feature type="chain" id="PRO_5035473164" evidence="13">
    <location>
        <begin position="25"/>
        <end position="1358"/>
    </location>
</feature>
<keyword evidence="7" id="KW-0325">Glycoprotein</keyword>
<feature type="compositionally biased region" description="Basic residues" evidence="12">
    <location>
        <begin position="1231"/>
        <end position="1240"/>
    </location>
</feature>
<evidence type="ECO:0000256" key="9">
    <source>
        <dbReference type="ARBA" id="ARBA00061226"/>
    </source>
</evidence>
<feature type="compositionally biased region" description="Polar residues" evidence="12">
    <location>
        <begin position="990"/>
        <end position="999"/>
    </location>
</feature>
<feature type="compositionally biased region" description="Basic and acidic residues" evidence="12">
    <location>
        <begin position="627"/>
        <end position="637"/>
    </location>
</feature>
<feature type="compositionally biased region" description="Polar residues" evidence="12">
    <location>
        <begin position="1244"/>
        <end position="1253"/>
    </location>
</feature>
<dbReference type="InterPro" id="IPR045120">
    <property type="entry name" value="Suco/Slp1-like"/>
</dbReference>
<keyword evidence="4" id="KW-0256">Endoplasmic reticulum</keyword>
<proteinExistence type="inferred from homology"/>
<dbReference type="FunFam" id="2.60.120.260:FF:000099">
    <property type="entry name" value="Uncharacterized protein, isoform C"/>
    <property type="match status" value="1"/>
</dbReference>
<dbReference type="EMBL" id="OV696693">
    <property type="protein sequence ID" value="CAH1271001.1"/>
    <property type="molecule type" value="Genomic_DNA"/>
</dbReference>
<feature type="compositionally biased region" description="Acidic residues" evidence="12">
    <location>
        <begin position="258"/>
        <end position="269"/>
    </location>
</feature>
<feature type="compositionally biased region" description="Polar residues" evidence="12">
    <location>
        <begin position="1280"/>
        <end position="1289"/>
    </location>
</feature>
<feature type="compositionally biased region" description="Low complexity" evidence="12">
    <location>
        <begin position="24"/>
        <end position="34"/>
    </location>
</feature>
<keyword evidence="5" id="KW-1133">Transmembrane helix</keyword>
<evidence type="ECO:0000256" key="6">
    <source>
        <dbReference type="ARBA" id="ARBA00023136"/>
    </source>
</evidence>
<dbReference type="PANTHER" id="PTHR12953">
    <property type="entry name" value="MEMBRANE PROTEIN CH1 RELATED"/>
    <property type="match status" value="1"/>
</dbReference>
<feature type="compositionally biased region" description="Polar residues" evidence="12">
    <location>
        <begin position="638"/>
        <end position="649"/>
    </location>
</feature>
<feature type="region of interest" description="Disordered" evidence="12">
    <location>
        <begin position="1179"/>
        <end position="1253"/>
    </location>
</feature>
<evidence type="ECO:0000256" key="2">
    <source>
        <dbReference type="ARBA" id="ARBA00022692"/>
    </source>
</evidence>
<feature type="compositionally biased region" description="Basic and acidic residues" evidence="12">
    <location>
        <begin position="214"/>
        <end position="224"/>
    </location>
</feature>
<feature type="region of interest" description="Disordered" evidence="12">
    <location>
        <begin position="24"/>
        <end position="387"/>
    </location>
</feature>
<feature type="compositionally biased region" description="Basic and acidic residues" evidence="12">
    <location>
        <begin position="149"/>
        <end position="165"/>
    </location>
</feature>
<feature type="region of interest" description="Disordered" evidence="12">
    <location>
        <begin position="794"/>
        <end position="973"/>
    </location>
</feature>
<feature type="region of interest" description="Disordered" evidence="12">
    <location>
        <begin position="990"/>
        <end position="1021"/>
    </location>
</feature>
<keyword evidence="6" id="KW-0472">Membrane</keyword>
<feature type="region of interest" description="Disordered" evidence="12">
    <location>
        <begin position="1280"/>
        <end position="1337"/>
    </location>
</feature>
<organism evidence="15 16">
    <name type="scientific">Branchiostoma lanceolatum</name>
    <name type="common">Common lancelet</name>
    <name type="synonym">Amphioxus lanceolatum</name>
    <dbReference type="NCBI Taxonomy" id="7740"/>
    <lineage>
        <taxon>Eukaryota</taxon>
        <taxon>Metazoa</taxon>
        <taxon>Chordata</taxon>
        <taxon>Cephalochordata</taxon>
        <taxon>Leptocardii</taxon>
        <taxon>Amphioxiformes</taxon>
        <taxon>Branchiostomatidae</taxon>
        <taxon>Branchiostoma</taxon>
    </lineage>
</organism>
<evidence type="ECO:0000256" key="10">
    <source>
        <dbReference type="ARBA" id="ARBA00064635"/>
    </source>
</evidence>
<feature type="compositionally biased region" description="Low complexity" evidence="12">
    <location>
        <begin position="366"/>
        <end position="379"/>
    </location>
</feature>
<dbReference type="PANTHER" id="PTHR12953:SF0">
    <property type="entry name" value="SUN DOMAIN-CONTAINING OSSIFICATION FACTOR"/>
    <property type="match status" value="1"/>
</dbReference>
<feature type="compositionally biased region" description="Low complexity" evidence="12">
    <location>
        <begin position="308"/>
        <end position="329"/>
    </location>
</feature>
<feature type="signal peptide" evidence="13">
    <location>
        <begin position="1"/>
        <end position="24"/>
    </location>
</feature>
<evidence type="ECO:0000313" key="15">
    <source>
        <dbReference type="EMBL" id="CAH1271001.1"/>
    </source>
</evidence>
<feature type="compositionally biased region" description="Basic and acidic residues" evidence="12">
    <location>
        <begin position="1202"/>
        <end position="1214"/>
    </location>
</feature>
<keyword evidence="11" id="KW-0175">Coiled coil</keyword>
<feature type="compositionally biased region" description="Acidic residues" evidence="12">
    <location>
        <begin position="225"/>
        <end position="235"/>
    </location>
</feature>
<reference evidence="15" key="1">
    <citation type="submission" date="2022-01" db="EMBL/GenBank/DDBJ databases">
        <authorList>
            <person name="Braso-Vives M."/>
        </authorList>
    </citation>
    <scope>NUCLEOTIDE SEQUENCE</scope>
</reference>
<dbReference type="OrthoDB" id="266334at2759"/>
<feature type="compositionally biased region" description="Low complexity" evidence="12">
    <location>
        <begin position="662"/>
        <end position="672"/>
    </location>
</feature>
<gene>
    <name evidence="15" type="primary">SUCO</name>
    <name evidence="15" type="ORF">BLAG_LOCUS23132</name>
</gene>
<name>A0A8K0ABN6_BRALA</name>
<evidence type="ECO:0000256" key="3">
    <source>
        <dbReference type="ARBA" id="ARBA00022729"/>
    </source>
</evidence>
<feature type="compositionally biased region" description="Polar residues" evidence="12">
    <location>
        <begin position="1192"/>
        <end position="1201"/>
    </location>
</feature>
<keyword evidence="2" id="KW-0812">Transmembrane</keyword>
<feature type="compositionally biased region" description="Low complexity" evidence="12">
    <location>
        <begin position="283"/>
        <end position="297"/>
    </location>
</feature>
<comment type="similarity">
    <text evidence="9">Belongs to the SLP1 family.</text>
</comment>
<dbReference type="GO" id="GO:0005789">
    <property type="term" value="C:endoplasmic reticulum membrane"/>
    <property type="evidence" value="ECO:0007669"/>
    <property type="project" value="UniProtKB-SubCell"/>
</dbReference>
<feature type="compositionally biased region" description="Polar residues" evidence="12">
    <location>
        <begin position="68"/>
        <end position="90"/>
    </location>
</feature>
<dbReference type="Proteomes" id="UP000838412">
    <property type="component" value="Chromosome 8"/>
</dbReference>
<dbReference type="InterPro" id="IPR012919">
    <property type="entry name" value="SUN_dom"/>
</dbReference>
<feature type="compositionally biased region" description="Polar residues" evidence="12">
    <location>
        <begin position="1298"/>
        <end position="1323"/>
    </location>
</feature>
<evidence type="ECO:0000259" key="14">
    <source>
        <dbReference type="PROSITE" id="PS51469"/>
    </source>
</evidence>
<evidence type="ECO:0000256" key="11">
    <source>
        <dbReference type="SAM" id="Coils"/>
    </source>
</evidence>
<feature type="compositionally biased region" description="Polar residues" evidence="12">
    <location>
        <begin position="236"/>
        <end position="246"/>
    </location>
</feature>
<evidence type="ECO:0000256" key="4">
    <source>
        <dbReference type="ARBA" id="ARBA00022824"/>
    </source>
</evidence>
<feature type="compositionally biased region" description="Polar residues" evidence="12">
    <location>
        <begin position="682"/>
        <end position="694"/>
    </location>
</feature>
<evidence type="ECO:0000256" key="5">
    <source>
        <dbReference type="ARBA" id="ARBA00022989"/>
    </source>
</evidence>
<evidence type="ECO:0000256" key="12">
    <source>
        <dbReference type="SAM" id="MobiDB-lite"/>
    </source>
</evidence>
<keyword evidence="3 13" id="KW-0732">Signal</keyword>
<dbReference type="Pfam" id="PF07738">
    <property type="entry name" value="Sad1_UNC"/>
    <property type="match status" value="1"/>
</dbReference>
<dbReference type="PROSITE" id="PS51469">
    <property type="entry name" value="SUN"/>
    <property type="match status" value="1"/>
</dbReference>
<accession>A0A8K0ABN6</accession>
<protein>
    <submittedName>
        <fullName evidence="15">SUCO protein</fullName>
    </submittedName>
</protein>
<feature type="domain" description="SUN" evidence="14">
    <location>
        <begin position="368"/>
        <end position="525"/>
    </location>
</feature>
<evidence type="ECO:0000313" key="16">
    <source>
        <dbReference type="Proteomes" id="UP000838412"/>
    </source>
</evidence>